<sequence>MAAAPPSPAFQPLKWPRQHQYQAVELQSGDQHPEPEEEKGSPIGGQASQAAKVPPYSSCSAVSPILTPAADTPWPWRPFYLRRRILFSFAVVFALLIVAIETLLAVSNKNNGIATGFASQHYLWTYGPTAFLTLIAATWSRTEYQSKLVAPWIRLLDQPSPAKLTLLLDYLADFQLFAIFKALRNRDFTVSITSTIAILIKVLIVISSGVITLSWNLVHIDSLPMTIQDRFIDSSTRLAHTGTLAYYVMQGLADRNLSYPDGIFNNYAFQSVRNELPDNAEIRVTVDGFENSLECQPAELIFRGSAPPDPHYTNDVMNLTITSPGCNLQDLGMTPTPRWTCGGRDPTCNVLFARFALTQCDGITGDAGKRVLVMFGNLTYSYDYTKTQKDYTGQVEFHPYIAELHQSTQMLCVPTYSITKVDVVRNGTQTRSVTASPGAAHRTLDSVTAWGMMDAHYAAFHNGISSEGSPYGHGVMVSETDVDVDESMGFALPSQLAADQPLASLFDPTFLRRVAAGYYRQFAAIVAKQSLMEPASIRTMGSVTMWQNRLLVRTWAAQWMAGLAATCVLLTAVAAFLVPKRGILPCSPTTLPGMASLVAHSPDLLTMLRFSGAANAESLGRPLLASTFKSGAAVDTLSNEPHFTISSDQHLSLGRAQTFSQVNSKHTHPSVLHPAARLALCFVLAGLIVTVELTLRKSNDDSGLAYAGDGAYIHHTWTTIPAIAFGALAMVFSSIDFQVRSLAPFTALKDTVDAKTFLALDFMDMLVPRTIFHEIKLGNIGALAATTAFLVASLFTILSASLFQPLAISTTIPITLRANLSVYRNPFGSDGNAIASLIFASNLSYPEFTYDDLAFPHFVPTHPLPTDGSVKASTVSIDVVVPALRAKLACRVYDSSKIRTNLTLDYTSDGGRYNNPLGINIEGEECNRFPKYEDWAYNNIIATRPNMTYFGLAQDVRNISEVQGCSDLLYTWGKLDYTADPIVQHIAALGCNETIETLSVSTAFVGANLTIDARRRPPQALENTTHPSSIGSDVSLVYAYLAQINAAPNSLMPFFAMLTSSPWAVPLSSLGDPAATDAIVEAIKRHHGMVQAQNFAQNLVPANTTNTTLPLDSPGNATDDQFVYDGTATTGEGEGPRRVVQDLASTRILQALLASALVLVVLGWAFMHETDVLPRSPTTIAGVVALLAGGNLFDEDFLGGGGVGWLLGGDHQHHQDGEAKGGMMDGLRFWMGWGTVTDWEGREVGGGENEGGVSRFGIFAVRDVGESQGDVGEIQEKEGEKALMDG</sequence>
<organism evidence="3 4">
    <name type="scientific">Chaetomidium leptoderma</name>
    <dbReference type="NCBI Taxonomy" id="669021"/>
    <lineage>
        <taxon>Eukaryota</taxon>
        <taxon>Fungi</taxon>
        <taxon>Dikarya</taxon>
        <taxon>Ascomycota</taxon>
        <taxon>Pezizomycotina</taxon>
        <taxon>Sordariomycetes</taxon>
        <taxon>Sordariomycetidae</taxon>
        <taxon>Sordariales</taxon>
        <taxon>Chaetomiaceae</taxon>
        <taxon>Chaetomidium</taxon>
    </lineage>
</organism>
<dbReference type="Pfam" id="PF11915">
    <property type="entry name" value="DUF3433"/>
    <property type="match status" value="2"/>
</dbReference>
<keyword evidence="2" id="KW-1133">Transmembrane helix</keyword>
<keyword evidence="2" id="KW-0472">Membrane</keyword>
<feature type="transmembrane region" description="Helical" evidence="2">
    <location>
        <begin position="780"/>
        <end position="803"/>
    </location>
</feature>
<dbReference type="InterPro" id="IPR021840">
    <property type="entry name" value="DUF3433"/>
</dbReference>
<feature type="transmembrane region" description="Helical" evidence="2">
    <location>
        <begin position="675"/>
        <end position="695"/>
    </location>
</feature>
<evidence type="ECO:0000313" key="3">
    <source>
        <dbReference type="EMBL" id="KAK4150889.1"/>
    </source>
</evidence>
<dbReference type="Proteomes" id="UP001302745">
    <property type="component" value="Unassembled WGS sequence"/>
</dbReference>
<feature type="transmembrane region" description="Helical" evidence="2">
    <location>
        <begin position="85"/>
        <end position="106"/>
    </location>
</feature>
<protein>
    <submittedName>
        <fullName evidence="3">Uncharacterized protein</fullName>
    </submittedName>
</protein>
<feature type="compositionally biased region" description="Basic and acidic residues" evidence="1">
    <location>
        <begin position="31"/>
        <end position="40"/>
    </location>
</feature>
<reference evidence="3" key="2">
    <citation type="submission" date="2023-05" db="EMBL/GenBank/DDBJ databases">
        <authorList>
            <consortium name="Lawrence Berkeley National Laboratory"/>
            <person name="Steindorff A."/>
            <person name="Hensen N."/>
            <person name="Bonometti L."/>
            <person name="Westerberg I."/>
            <person name="Brannstrom I.O."/>
            <person name="Guillou S."/>
            <person name="Cros-Aarteil S."/>
            <person name="Calhoun S."/>
            <person name="Haridas S."/>
            <person name="Kuo A."/>
            <person name="Mondo S."/>
            <person name="Pangilinan J."/>
            <person name="Riley R."/>
            <person name="Labutti K."/>
            <person name="Andreopoulos B."/>
            <person name="Lipzen A."/>
            <person name="Chen C."/>
            <person name="Yanf M."/>
            <person name="Daum C."/>
            <person name="Ng V."/>
            <person name="Clum A."/>
            <person name="Ohm R."/>
            <person name="Martin F."/>
            <person name="Silar P."/>
            <person name="Natvig D."/>
            <person name="Lalanne C."/>
            <person name="Gautier V."/>
            <person name="Ament-Velasquez S.L."/>
            <person name="Kruys A."/>
            <person name="Hutchinson M.I."/>
            <person name="Powell A.J."/>
            <person name="Barry K."/>
            <person name="Miller A.N."/>
            <person name="Grigoriev I.V."/>
            <person name="Debuchy R."/>
            <person name="Gladieux P."/>
            <person name="Thoren M.H."/>
            <person name="Johannesson H."/>
        </authorList>
    </citation>
    <scope>NUCLEOTIDE SEQUENCE</scope>
    <source>
        <strain evidence="3">CBS 538.74</strain>
    </source>
</reference>
<feature type="region of interest" description="Disordered" evidence="1">
    <location>
        <begin position="1"/>
        <end position="51"/>
    </location>
</feature>
<feature type="transmembrane region" description="Helical" evidence="2">
    <location>
        <begin position="555"/>
        <end position="578"/>
    </location>
</feature>
<proteinExistence type="predicted"/>
<evidence type="ECO:0000256" key="1">
    <source>
        <dbReference type="SAM" id="MobiDB-lite"/>
    </source>
</evidence>
<gene>
    <name evidence="3" type="ORF">C8A00DRAFT_17622</name>
</gene>
<evidence type="ECO:0000256" key="2">
    <source>
        <dbReference type="SAM" id="Phobius"/>
    </source>
</evidence>
<reference evidence="3" key="1">
    <citation type="journal article" date="2023" name="Mol. Phylogenet. Evol.">
        <title>Genome-scale phylogeny and comparative genomics of the fungal order Sordariales.</title>
        <authorList>
            <person name="Hensen N."/>
            <person name="Bonometti L."/>
            <person name="Westerberg I."/>
            <person name="Brannstrom I.O."/>
            <person name="Guillou S."/>
            <person name="Cros-Aarteil S."/>
            <person name="Calhoun S."/>
            <person name="Haridas S."/>
            <person name="Kuo A."/>
            <person name="Mondo S."/>
            <person name="Pangilinan J."/>
            <person name="Riley R."/>
            <person name="LaButti K."/>
            <person name="Andreopoulos B."/>
            <person name="Lipzen A."/>
            <person name="Chen C."/>
            <person name="Yan M."/>
            <person name="Daum C."/>
            <person name="Ng V."/>
            <person name="Clum A."/>
            <person name="Steindorff A."/>
            <person name="Ohm R.A."/>
            <person name="Martin F."/>
            <person name="Silar P."/>
            <person name="Natvig D.O."/>
            <person name="Lalanne C."/>
            <person name="Gautier V."/>
            <person name="Ament-Velasquez S.L."/>
            <person name="Kruys A."/>
            <person name="Hutchinson M.I."/>
            <person name="Powell A.J."/>
            <person name="Barry K."/>
            <person name="Miller A.N."/>
            <person name="Grigoriev I.V."/>
            <person name="Debuchy R."/>
            <person name="Gladieux P."/>
            <person name="Hiltunen Thoren M."/>
            <person name="Johannesson H."/>
        </authorList>
    </citation>
    <scope>NUCLEOTIDE SEQUENCE</scope>
    <source>
        <strain evidence="3">CBS 538.74</strain>
    </source>
</reference>
<dbReference type="PANTHER" id="PTHR37544:SF1">
    <property type="entry name" value="PHOSPHORIBOSYLAMINOIMIDAZOLE-SUCCINOCARBOXAMIDE SYNTHASE"/>
    <property type="match status" value="1"/>
</dbReference>
<dbReference type="PANTHER" id="PTHR37544">
    <property type="entry name" value="SPRAY-RELATED"/>
    <property type="match status" value="1"/>
</dbReference>
<feature type="transmembrane region" description="Helical" evidence="2">
    <location>
        <begin position="195"/>
        <end position="218"/>
    </location>
</feature>
<keyword evidence="2" id="KW-0812">Transmembrane</keyword>
<dbReference type="EMBL" id="MU857044">
    <property type="protein sequence ID" value="KAK4150889.1"/>
    <property type="molecule type" value="Genomic_DNA"/>
</dbReference>
<comment type="caution">
    <text evidence="3">The sequence shown here is derived from an EMBL/GenBank/DDBJ whole genome shotgun (WGS) entry which is preliminary data.</text>
</comment>
<evidence type="ECO:0000313" key="4">
    <source>
        <dbReference type="Proteomes" id="UP001302745"/>
    </source>
</evidence>
<name>A0AAN6VGX6_9PEZI</name>
<accession>A0AAN6VGX6</accession>
<keyword evidence="4" id="KW-1185">Reference proteome</keyword>
<feature type="transmembrane region" description="Helical" evidence="2">
    <location>
        <begin position="715"/>
        <end position="735"/>
    </location>
</feature>